<evidence type="ECO:0000313" key="3">
    <source>
        <dbReference type="EMBL" id="GES25445.1"/>
    </source>
</evidence>
<evidence type="ECO:0000259" key="2">
    <source>
        <dbReference type="Pfam" id="PF12770"/>
    </source>
</evidence>
<dbReference type="EMBL" id="BLAF01000068">
    <property type="protein sequence ID" value="GES25445.1"/>
    <property type="molecule type" value="Genomic_DNA"/>
</dbReference>
<name>A0A5M3XWB5_9ACTN</name>
<keyword evidence="4" id="KW-1185">Reference proteome</keyword>
<dbReference type="Pfam" id="PF12770">
    <property type="entry name" value="CHAT"/>
    <property type="match status" value="1"/>
</dbReference>
<reference evidence="3 4" key="1">
    <citation type="submission" date="2019-10" db="EMBL/GenBank/DDBJ databases">
        <title>Whole genome shotgun sequence of Acrocarpospora pleiomorpha NBRC 16267.</title>
        <authorList>
            <person name="Ichikawa N."/>
            <person name="Kimura A."/>
            <person name="Kitahashi Y."/>
            <person name="Komaki H."/>
            <person name="Oguchi A."/>
        </authorList>
    </citation>
    <scope>NUCLEOTIDE SEQUENCE [LARGE SCALE GENOMIC DNA]</scope>
    <source>
        <strain evidence="3 4">NBRC 16267</strain>
    </source>
</reference>
<accession>A0A5M3XWB5</accession>
<comment type="caution">
    <text evidence="3">The sequence shown here is derived from an EMBL/GenBank/DDBJ whole genome shotgun (WGS) entry which is preliminary data.</text>
</comment>
<organism evidence="3 4">
    <name type="scientific">Acrocarpospora pleiomorpha</name>
    <dbReference type="NCBI Taxonomy" id="90975"/>
    <lineage>
        <taxon>Bacteria</taxon>
        <taxon>Bacillati</taxon>
        <taxon>Actinomycetota</taxon>
        <taxon>Actinomycetes</taxon>
        <taxon>Streptosporangiales</taxon>
        <taxon>Streptosporangiaceae</taxon>
        <taxon>Acrocarpospora</taxon>
    </lineage>
</organism>
<feature type="compositionally biased region" description="Basic and acidic residues" evidence="1">
    <location>
        <begin position="329"/>
        <end position="349"/>
    </location>
</feature>
<dbReference type="InterPro" id="IPR024983">
    <property type="entry name" value="CHAT_dom"/>
</dbReference>
<evidence type="ECO:0000256" key="1">
    <source>
        <dbReference type="SAM" id="MobiDB-lite"/>
    </source>
</evidence>
<dbReference type="Proteomes" id="UP000377595">
    <property type="component" value="Unassembled WGS sequence"/>
</dbReference>
<protein>
    <recommendedName>
        <fullName evidence="2">CHAT domain-containing protein</fullName>
    </recommendedName>
</protein>
<sequence>MAGLAARAARLADQFGELGLFDEAEFARMLSIRALLAAGRTAESQRVVWSRDNRKVSLEVRLMRHLTAAELARADGRSGQVMAELRAGLSLVDSRRARMGSLDMRTGAAGLGLDLARAGLAAALERGSPRMVFDWSERCRAQAFRHRPVRPPHDEASAEALAELRQLSQWIRTNPAQARQEPRLRERCLELERLLREKVWQSPGEREGNALSSSRAVTDELAAANLAMLSLLNVGGQLLGLVVRDHRISLHPLGDYAPMAEAARKLSADLSALAGRNRPARIREVIAASARRQRAILGGTLLAPLLPALHGTNRAGGTNHTAGANRADGTNRVDGANRADSTNRVDGTIREGGVSGVGGANGASRANRASGIVIVPTGALSGVPWSLCDELSGLPIVVAPSALAWMTAQRNRRAPAPGGGPVLVAGPDLDYAEAEIRTVAAIHQGSRELVGEKATVEDTLAALNGAQLVHLAAHGHHERENVLFSRLDLRDGPLMAYDLQRLELAPRHVVLSACDLGQSVVRSGDEILGFTAALLYLGTPTVISSVTPIPDDVAAHVMTAYHREIARGAEPAAALAIACEGQESASFLCFGSG</sequence>
<dbReference type="AlphaFoldDB" id="A0A5M3XWB5"/>
<proteinExistence type="predicted"/>
<gene>
    <name evidence="3" type="ORF">Aple_083440</name>
</gene>
<evidence type="ECO:0000313" key="4">
    <source>
        <dbReference type="Proteomes" id="UP000377595"/>
    </source>
</evidence>
<feature type="region of interest" description="Disordered" evidence="1">
    <location>
        <begin position="314"/>
        <end position="361"/>
    </location>
</feature>
<feature type="domain" description="CHAT" evidence="2">
    <location>
        <begin position="368"/>
        <end position="576"/>
    </location>
</feature>